<feature type="compositionally biased region" description="Low complexity" evidence="3">
    <location>
        <begin position="540"/>
        <end position="557"/>
    </location>
</feature>
<name>A0A409VWL2_9AGAR</name>
<keyword evidence="4" id="KW-0812">Transmembrane</keyword>
<accession>A0A409VWL2</accession>
<dbReference type="STRING" id="181874.A0A409VWL2"/>
<reference evidence="5 6" key="1">
    <citation type="journal article" date="2018" name="Evol. Lett.">
        <title>Horizontal gene cluster transfer increased hallucinogenic mushroom diversity.</title>
        <authorList>
            <person name="Reynolds H.T."/>
            <person name="Vijayakumar V."/>
            <person name="Gluck-Thaler E."/>
            <person name="Korotkin H.B."/>
            <person name="Matheny P.B."/>
            <person name="Slot J.C."/>
        </authorList>
    </citation>
    <scope>NUCLEOTIDE SEQUENCE [LARGE SCALE GENOMIC DNA]</scope>
    <source>
        <strain evidence="5 6">2629</strain>
    </source>
</reference>
<dbReference type="PANTHER" id="PTHR46093:SF18">
    <property type="entry name" value="FIBRONECTIN TYPE-III DOMAIN-CONTAINING PROTEIN"/>
    <property type="match status" value="1"/>
</dbReference>
<dbReference type="SUPFAM" id="SSF117281">
    <property type="entry name" value="Kelch motif"/>
    <property type="match status" value="1"/>
</dbReference>
<dbReference type="InterPro" id="IPR011043">
    <property type="entry name" value="Gal_Oxase/kelch_b-propeller"/>
</dbReference>
<dbReference type="EMBL" id="NHTK01005946">
    <property type="protein sequence ID" value="PPQ70637.1"/>
    <property type="molecule type" value="Genomic_DNA"/>
</dbReference>
<feature type="region of interest" description="Disordered" evidence="3">
    <location>
        <begin position="536"/>
        <end position="557"/>
    </location>
</feature>
<dbReference type="InParanoid" id="A0A409VWL2"/>
<keyword evidence="1" id="KW-0880">Kelch repeat</keyword>
<feature type="compositionally biased region" description="Low complexity" evidence="3">
    <location>
        <begin position="393"/>
        <end position="408"/>
    </location>
</feature>
<dbReference type="Pfam" id="PF24681">
    <property type="entry name" value="Kelch_KLHDC2_KLHL20_DRC7"/>
    <property type="match status" value="1"/>
</dbReference>
<keyword evidence="4" id="KW-1133">Transmembrane helix</keyword>
<feature type="region of interest" description="Disordered" evidence="3">
    <location>
        <begin position="352"/>
        <end position="409"/>
    </location>
</feature>
<sequence>MLQAVLAYDPAGRWGQAVFTAQNGLFVHGGKVDQYNQFSYTAAPTVNDMLYLALNLPFPVISPPWQLVDGAGIDSSSQSPALSWHTISPFNETQALLFGGLPGPNSQTAMLNAPDSAALIDLTSPANPQWQQELPSWAGQPSRRIRHSAATSPSGNVYIFGGEAADGSQDSFGEYYVYGGDSFSFAAILSPSSGIPPDVYGHGVVTLPDGRIVLLGGSSQILGGLIPLSAIRILDTASNPPTWSLATTAVDNVPPPRMAFASTLLPGNKLLIHGGCDFSMQFNMDDGWVLDMNANPMTWSRVDALTQVGARRDHFAVAVGNQVMFGFGYLDNGPAPSALQLFDIETRSFVDTFTPPPPPSATPLPLSASHDPPQTTTTTHGSGSPVATGSGGNTSNSAPNTPNNNGTSRGKHISNVEIILIGVILAVFLLVSLFILFLYYHRQLRRAVLSRDDRLQLLNDSEKNVAVNSNKQAILQRPHDVVTLLPLLKPKTPQHDGSKDVGESPSTKAAENDNSDLKELLTSESHQTVQAVGLPEAHCSTSSPVVPSSSRSPSYHPSVMSHYSGSTVRGFVRGVRFSVSSYPDTPALSDSMSQTLGAPSRQTSMHDSDKAFRMQQLGLETPPIPPLPLR</sequence>
<feature type="compositionally biased region" description="Basic and acidic residues" evidence="3">
    <location>
        <begin position="493"/>
        <end position="502"/>
    </location>
</feature>
<dbReference type="InterPro" id="IPR015915">
    <property type="entry name" value="Kelch-typ_b-propeller"/>
</dbReference>
<proteinExistence type="predicted"/>
<evidence type="ECO:0000256" key="3">
    <source>
        <dbReference type="SAM" id="MobiDB-lite"/>
    </source>
</evidence>
<evidence type="ECO:0000313" key="5">
    <source>
        <dbReference type="EMBL" id="PPQ70637.1"/>
    </source>
</evidence>
<keyword evidence="6" id="KW-1185">Reference proteome</keyword>
<feature type="compositionally biased region" description="Polar residues" evidence="3">
    <location>
        <begin position="588"/>
        <end position="603"/>
    </location>
</feature>
<feature type="transmembrane region" description="Helical" evidence="4">
    <location>
        <begin position="418"/>
        <end position="440"/>
    </location>
</feature>
<comment type="caution">
    <text evidence="5">The sequence shown here is derived from an EMBL/GenBank/DDBJ whole genome shotgun (WGS) entry which is preliminary data.</text>
</comment>
<gene>
    <name evidence="5" type="ORF">CVT24_000680</name>
</gene>
<feature type="region of interest" description="Disordered" evidence="3">
    <location>
        <begin position="489"/>
        <end position="513"/>
    </location>
</feature>
<organism evidence="5 6">
    <name type="scientific">Panaeolus cyanescens</name>
    <dbReference type="NCBI Taxonomy" id="181874"/>
    <lineage>
        <taxon>Eukaryota</taxon>
        <taxon>Fungi</taxon>
        <taxon>Dikarya</taxon>
        <taxon>Basidiomycota</taxon>
        <taxon>Agaricomycotina</taxon>
        <taxon>Agaricomycetes</taxon>
        <taxon>Agaricomycetidae</taxon>
        <taxon>Agaricales</taxon>
        <taxon>Agaricineae</taxon>
        <taxon>Galeropsidaceae</taxon>
        <taxon>Panaeolus</taxon>
    </lineage>
</organism>
<evidence type="ECO:0000313" key="6">
    <source>
        <dbReference type="Proteomes" id="UP000284842"/>
    </source>
</evidence>
<evidence type="ECO:0000256" key="2">
    <source>
        <dbReference type="ARBA" id="ARBA00022737"/>
    </source>
</evidence>
<dbReference type="Gene3D" id="2.120.10.80">
    <property type="entry name" value="Kelch-type beta propeller"/>
    <property type="match status" value="2"/>
</dbReference>
<keyword evidence="2" id="KW-0677">Repeat</keyword>
<feature type="compositionally biased region" description="Polar residues" evidence="3">
    <location>
        <begin position="372"/>
        <end position="387"/>
    </location>
</feature>
<feature type="region of interest" description="Disordered" evidence="3">
    <location>
        <begin position="584"/>
        <end position="630"/>
    </location>
</feature>
<dbReference type="OrthoDB" id="432528at2759"/>
<keyword evidence="4" id="KW-0472">Membrane</keyword>
<dbReference type="Proteomes" id="UP000284842">
    <property type="component" value="Unassembled WGS sequence"/>
</dbReference>
<dbReference type="PANTHER" id="PTHR46093">
    <property type="entry name" value="ACYL-COA-BINDING DOMAIN-CONTAINING PROTEIN 5"/>
    <property type="match status" value="1"/>
</dbReference>
<protein>
    <submittedName>
        <fullName evidence="5">Uncharacterized protein</fullName>
    </submittedName>
</protein>
<dbReference type="SUPFAM" id="SSF50965">
    <property type="entry name" value="Galactose oxidase, central domain"/>
    <property type="match status" value="1"/>
</dbReference>
<dbReference type="AlphaFoldDB" id="A0A409VWL2"/>
<evidence type="ECO:0000256" key="1">
    <source>
        <dbReference type="ARBA" id="ARBA00022441"/>
    </source>
</evidence>
<evidence type="ECO:0000256" key="4">
    <source>
        <dbReference type="SAM" id="Phobius"/>
    </source>
</evidence>